<dbReference type="PROSITE" id="PS50853">
    <property type="entry name" value="FN3"/>
    <property type="match status" value="1"/>
</dbReference>
<accession>A0A0G1E6R7</accession>
<dbReference type="AlphaFoldDB" id="A0A0G1E6R7"/>
<sequence length="717" mass="78372">MRRILVKIFTLFILLGLFVTPLSNANYSDTETSVANTFTAGCWSPPSVPVLVSPANNIVTNSADINLDWSDSSFICPGQTVEYQYKWNSSESAWQQASAVTFSVAEGTYTWQVRAKDSQGYISDYSVPWTLTIDRTPPVTNLSFNGKIINEKILNGGFESGIANWERQGQVVIQSADVYTDPNSGAYMARIGHTVDDGSEIWENKLSQKLQPGAKNLSFYYNFFSYDSFNDDPGMVVRLNDYNVFYLSAADINNFDTPNSSGWTQLSFDISQIPDPTLEIIFYSGNTSDEVNQSWVYIDDVSTAEAVANNDQFTLTANESAQTYYSFDGGPFVSGTSFNLSAVTGSTLVRYYSLDSAGNSEGINTRRLVKDPQKPDAITDLLAFATSKQTVDLTWTVPADTTVYDIRYALTPILDEADFAVAQAGLNPPAPRRPGEFQSFTVSGLDSNTLYYFALKSADAALNWSDISNIGSDTTLDPVDPLSDPDINPGDVIINELMWMGTSGSSSDEFLELRNMTDQEIDLSGWQITKWVSGVNEALMLTIPGGKVIPAHGYFLIANFDKSTSKINIEPDLVDNSLVIVNDNLQIKLYNGNWTDPANLVIDAADNGEGVPAAGQFDSGGNIYYSMERDATPGNGENADVWHTIFDDSALMHSYWDLDAVEKGTPGAPNLSQSPTIITQPESTPEPILLPLPEIATESTVIIEPLTASSSAETEEP</sequence>
<protein>
    <submittedName>
        <fullName evidence="4">Peptidase families S8 and S53 domain protein</fullName>
    </submittedName>
</protein>
<organism evidence="4 5">
    <name type="scientific">Candidatus Beckwithbacteria bacterium GW2011_GWA2_43_10</name>
    <dbReference type="NCBI Taxonomy" id="1618369"/>
    <lineage>
        <taxon>Bacteria</taxon>
        <taxon>Candidatus Beckwithiibacteriota</taxon>
    </lineage>
</organism>
<proteinExistence type="predicted"/>
<dbReference type="Gene3D" id="2.60.120.260">
    <property type="entry name" value="Galactose-binding domain-like"/>
    <property type="match status" value="1"/>
</dbReference>
<evidence type="ECO:0000259" key="3">
    <source>
        <dbReference type="PROSITE" id="PS51841"/>
    </source>
</evidence>
<dbReference type="SMART" id="SM00060">
    <property type="entry name" value="FN3"/>
    <property type="match status" value="2"/>
</dbReference>
<dbReference type="Gene3D" id="2.60.40.10">
    <property type="entry name" value="Immunoglobulins"/>
    <property type="match status" value="2"/>
</dbReference>
<keyword evidence="1" id="KW-0732">Signal</keyword>
<evidence type="ECO:0000313" key="4">
    <source>
        <dbReference type="EMBL" id="KKS78726.1"/>
    </source>
</evidence>
<dbReference type="CDD" id="cd00063">
    <property type="entry name" value="FN3"/>
    <property type="match status" value="1"/>
</dbReference>
<dbReference type="InterPro" id="IPR013783">
    <property type="entry name" value="Ig-like_fold"/>
</dbReference>
<reference evidence="4 5" key="1">
    <citation type="journal article" date="2015" name="Nature">
        <title>rRNA introns, odd ribosomes, and small enigmatic genomes across a large radiation of phyla.</title>
        <authorList>
            <person name="Brown C.T."/>
            <person name="Hug L.A."/>
            <person name="Thomas B.C."/>
            <person name="Sharon I."/>
            <person name="Castelle C.J."/>
            <person name="Singh A."/>
            <person name="Wilkins M.J."/>
            <person name="Williams K.H."/>
            <person name="Banfield J.F."/>
        </authorList>
    </citation>
    <scope>NUCLEOTIDE SEQUENCE [LARGE SCALE GENOMIC DNA]</scope>
</reference>
<dbReference type="Proteomes" id="UP000034213">
    <property type="component" value="Unassembled WGS sequence"/>
</dbReference>
<evidence type="ECO:0000313" key="5">
    <source>
        <dbReference type="Proteomes" id="UP000034213"/>
    </source>
</evidence>
<dbReference type="InterPro" id="IPR036116">
    <property type="entry name" value="FN3_sf"/>
</dbReference>
<feature type="chain" id="PRO_5002536877" evidence="1">
    <location>
        <begin position="26"/>
        <end position="717"/>
    </location>
</feature>
<feature type="signal peptide" evidence="1">
    <location>
        <begin position="1"/>
        <end position="25"/>
    </location>
</feature>
<gene>
    <name evidence="4" type="ORF">UV54_C0053G0006</name>
</gene>
<dbReference type="InterPro" id="IPR036415">
    <property type="entry name" value="Lamin_tail_dom_sf"/>
</dbReference>
<evidence type="ECO:0000256" key="1">
    <source>
        <dbReference type="SAM" id="SignalP"/>
    </source>
</evidence>
<feature type="domain" description="LTD" evidence="3">
    <location>
        <begin position="488"/>
        <end position="613"/>
    </location>
</feature>
<evidence type="ECO:0000259" key="2">
    <source>
        <dbReference type="PROSITE" id="PS50853"/>
    </source>
</evidence>
<dbReference type="Gene3D" id="3.30.1920.20">
    <property type="match status" value="1"/>
</dbReference>
<dbReference type="Gene3D" id="2.60.40.1260">
    <property type="entry name" value="Lamin Tail domain"/>
    <property type="match status" value="1"/>
</dbReference>
<dbReference type="InterPro" id="IPR003961">
    <property type="entry name" value="FN3_dom"/>
</dbReference>
<name>A0A0G1E6R7_9BACT</name>
<dbReference type="SUPFAM" id="SSF74853">
    <property type="entry name" value="Lamin A/C globular tail domain"/>
    <property type="match status" value="1"/>
</dbReference>
<dbReference type="EMBL" id="LCEW01000053">
    <property type="protein sequence ID" value="KKS78726.1"/>
    <property type="molecule type" value="Genomic_DNA"/>
</dbReference>
<dbReference type="InterPro" id="IPR001322">
    <property type="entry name" value="Lamin_tail_dom"/>
</dbReference>
<comment type="caution">
    <text evidence="4">The sequence shown here is derived from an EMBL/GenBank/DDBJ whole genome shotgun (WGS) entry which is preliminary data.</text>
</comment>
<dbReference type="SUPFAM" id="SSF49265">
    <property type="entry name" value="Fibronectin type III"/>
    <property type="match status" value="1"/>
</dbReference>
<dbReference type="Pfam" id="PF00932">
    <property type="entry name" value="LTD"/>
    <property type="match status" value="1"/>
</dbReference>
<dbReference type="PROSITE" id="PS51841">
    <property type="entry name" value="LTD"/>
    <property type="match status" value="1"/>
</dbReference>
<dbReference type="STRING" id="1618369.UV54_C0053G0006"/>
<feature type="domain" description="Fibronectin type-III" evidence="2">
    <location>
        <begin position="377"/>
        <end position="478"/>
    </location>
</feature>